<dbReference type="SMART" id="SM01163">
    <property type="entry name" value="DUF1785"/>
    <property type="match status" value="1"/>
</dbReference>
<feature type="compositionally biased region" description="Pro residues" evidence="2">
    <location>
        <begin position="12"/>
        <end position="30"/>
    </location>
</feature>
<dbReference type="OrthoDB" id="10252740at2759"/>
<dbReference type="PROSITE" id="PS50822">
    <property type="entry name" value="PIWI"/>
    <property type="match status" value="1"/>
</dbReference>
<dbReference type="InterPro" id="IPR032474">
    <property type="entry name" value="Argonaute_N"/>
</dbReference>
<dbReference type="GO" id="GO:0003723">
    <property type="term" value="F:RNA binding"/>
    <property type="evidence" value="ECO:0007669"/>
    <property type="project" value="InterPro"/>
</dbReference>
<organism evidence="5 6">
    <name type="scientific">Dissophora globulifera</name>
    <dbReference type="NCBI Taxonomy" id="979702"/>
    <lineage>
        <taxon>Eukaryota</taxon>
        <taxon>Fungi</taxon>
        <taxon>Fungi incertae sedis</taxon>
        <taxon>Mucoromycota</taxon>
        <taxon>Mortierellomycotina</taxon>
        <taxon>Mortierellomycetes</taxon>
        <taxon>Mortierellales</taxon>
        <taxon>Mortierellaceae</taxon>
        <taxon>Dissophora</taxon>
    </lineage>
</organism>
<dbReference type="InterPro" id="IPR036397">
    <property type="entry name" value="RNaseH_sf"/>
</dbReference>
<accession>A0A9P6RUU3</accession>
<dbReference type="InterPro" id="IPR036085">
    <property type="entry name" value="PAZ_dom_sf"/>
</dbReference>
<dbReference type="InterPro" id="IPR032473">
    <property type="entry name" value="Argonaute_Mid_dom"/>
</dbReference>
<sequence>MPPSAGAHAIPLVPPTHARPPLGEPHPPRAPTTAPNQVTENTLRPDRGGSAGRATSVLANFFAIQRVKNIKQQHTTASKIFHYDVSITPEIPPVRARQLWSFLESSPDFARERTKVAFDGRANAFAASELQLVQAAGGAIGVQIELPDGSGRSASSDRPDAKKNMFTIKIVKVSEIDIQELQRFLDKTGPFTPSCETAIHALNVVLTHKPFSSMANVGRSVYVPENATNLGGGIEKWEGIFQSIRPGPQRCYLNVDITATAFIKSGNAVEVLRSMDQRFDPSRSMHRGDVARLEQLLKGCMFTVSNRSDRPRRHKVIGISATAADRTYFDMTTNDGATRKVSVSEYFEQTYGKRLRYPALPCIGSKGKQAVCYFPIEVCSIVPGQHYKKKLNEDQLATMIKSTAVRPDVRASKIKSALRTLDFDNNPYLDSFGMRISNTMTQVRARVLSSPAIEFDNHAQEKPQQGAWQIHRARKFKRGARLDSWSVLVYDRENRDLVQMVTTFVRMLFGVMCDAGMNVTMSSPHIQYAQLGGRMEQEVDEARQRSRGLQLLVVLFPRKGTIYPQLKAYCETRNSGLVTQCALLSKLRRVNDQYCRLLSCKINTKLGGVVSTLAPNEMPFMDRGSTLVVGADVTHPSPGEDSSKPSVAAVVASVDNEAYKYIGRVLVQDPRLEVIEGMQSVMAEIITSYKKVTGHHPKRILVYRDGVSEGQFAEILRTEVTAIARACTQLDARYRPPITFIVVKKRHHARFFPQDNRDRDRSGNCLSGTVIDTDIIHPTEFNFYLQSHAGLQGTSKSTLYHVLMDENKFSSDTLQQLTYNLCHVYSRCPKATAMVPAVKYADMLAYRARYYLDYGVMDGKGGSSGAVQYGPIKISDDLMNKMFFV</sequence>
<comment type="caution">
    <text evidence="5">The sequence shown here is derived from an EMBL/GenBank/DDBJ whole genome shotgun (WGS) entry which is preliminary data.</text>
</comment>
<reference evidence="5" key="1">
    <citation type="journal article" date="2020" name="Fungal Divers.">
        <title>Resolving the Mortierellaceae phylogeny through synthesis of multi-gene phylogenetics and phylogenomics.</title>
        <authorList>
            <person name="Vandepol N."/>
            <person name="Liber J."/>
            <person name="Desiro A."/>
            <person name="Na H."/>
            <person name="Kennedy M."/>
            <person name="Barry K."/>
            <person name="Grigoriev I.V."/>
            <person name="Miller A.N."/>
            <person name="O'Donnell K."/>
            <person name="Stajich J.E."/>
            <person name="Bonito G."/>
        </authorList>
    </citation>
    <scope>NUCLEOTIDE SEQUENCE</scope>
    <source>
        <strain evidence="5">REB-010B</strain>
    </source>
</reference>
<feature type="domain" description="Piwi" evidence="4">
    <location>
        <begin position="551"/>
        <end position="853"/>
    </location>
</feature>
<evidence type="ECO:0000259" key="3">
    <source>
        <dbReference type="PROSITE" id="PS50821"/>
    </source>
</evidence>
<feature type="domain" description="PAZ" evidence="3">
    <location>
        <begin position="267"/>
        <end position="383"/>
    </location>
</feature>
<dbReference type="InterPro" id="IPR032472">
    <property type="entry name" value="ArgoL2"/>
</dbReference>
<gene>
    <name evidence="5" type="ORF">BGZ99_009243</name>
</gene>
<feature type="compositionally biased region" description="Polar residues" evidence="2">
    <location>
        <begin position="33"/>
        <end position="42"/>
    </location>
</feature>
<dbReference type="Gene3D" id="3.40.50.2300">
    <property type="match status" value="1"/>
</dbReference>
<protein>
    <submittedName>
        <fullName evidence="5">Uncharacterized protein</fullName>
    </submittedName>
</protein>
<dbReference type="PROSITE" id="PS50821">
    <property type="entry name" value="PAZ"/>
    <property type="match status" value="1"/>
</dbReference>
<evidence type="ECO:0000256" key="2">
    <source>
        <dbReference type="SAM" id="MobiDB-lite"/>
    </source>
</evidence>
<evidence type="ECO:0000313" key="5">
    <source>
        <dbReference type="EMBL" id="KAG0326661.1"/>
    </source>
</evidence>
<dbReference type="SUPFAM" id="SSF101690">
    <property type="entry name" value="PAZ domain"/>
    <property type="match status" value="1"/>
</dbReference>
<dbReference type="InterPro" id="IPR012337">
    <property type="entry name" value="RNaseH-like_sf"/>
</dbReference>
<dbReference type="SUPFAM" id="SSF53098">
    <property type="entry name" value="Ribonuclease H-like"/>
    <property type="match status" value="1"/>
</dbReference>
<proteinExistence type="inferred from homology"/>
<evidence type="ECO:0000313" key="6">
    <source>
        <dbReference type="Proteomes" id="UP000738325"/>
    </source>
</evidence>
<keyword evidence="6" id="KW-1185">Reference proteome</keyword>
<dbReference type="Gene3D" id="2.170.260.10">
    <property type="entry name" value="paz domain"/>
    <property type="match status" value="1"/>
</dbReference>
<dbReference type="Pfam" id="PF16488">
    <property type="entry name" value="ArgoL2"/>
    <property type="match status" value="1"/>
</dbReference>
<dbReference type="AlphaFoldDB" id="A0A9P6RUU3"/>
<dbReference type="Pfam" id="PF16487">
    <property type="entry name" value="ArgoMid"/>
    <property type="match status" value="1"/>
</dbReference>
<dbReference type="EMBL" id="JAAAIP010000077">
    <property type="protein sequence ID" value="KAG0326661.1"/>
    <property type="molecule type" value="Genomic_DNA"/>
</dbReference>
<dbReference type="CDD" id="cd04657">
    <property type="entry name" value="Piwi_ago-like"/>
    <property type="match status" value="1"/>
</dbReference>
<dbReference type="PANTHER" id="PTHR22891">
    <property type="entry name" value="EUKARYOTIC TRANSLATION INITIATION FACTOR 2C"/>
    <property type="match status" value="1"/>
</dbReference>
<dbReference type="InterPro" id="IPR045246">
    <property type="entry name" value="Piwi_ago-like"/>
</dbReference>
<dbReference type="Gene3D" id="3.30.420.10">
    <property type="entry name" value="Ribonuclease H-like superfamily/Ribonuclease H"/>
    <property type="match status" value="1"/>
</dbReference>
<dbReference type="Proteomes" id="UP000738325">
    <property type="component" value="Unassembled WGS sequence"/>
</dbReference>
<comment type="similarity">
    <text evidence="1">Belongs to the argonaute family.</text>
</comment>
<dbReference type="InterPro" id="IPR003165">
    <property type="entry name" value="Piwi"/>
</dbReference>
<dbReference type="Pfam" id="PF02170">
    <property type="entry name" value="PAZ"/>
    <property type="match status" value="1"/>
</dbReference>
<evidence type="ECO:0000259" key="4">
    <source>
        <dbReference type="PROSITE" id="PS50822"/>
    </source>
</evidence>
<dbReference type="Pfam" id="PF08699">
    <property type="entry name" value="ArgoL1"/>
    <property type="match status" value="1"/>
</dbReference>
<feature type="region of interest" description="Disordered" evidence="2">
    <location>
        <begin position="1"/>
        <end position="51"/>
    </location>
</feature>
<dbReference type="Pfam" id="PF16486">
    <property type="entry name" value="ArgoN"/>
    <property type="match status" value="1"/>
</dbReference>
<dbReference type="Pfam" id="PF02171">
    <property type="entry name" value="Piwi"/>
    <property type="match status" value="1"/>
</dbReference>
<dbReference type="InterPro" id="IPR014811">
    <property type="entry name" value="ArgoL1"/>
</dbReference>
<dbReference type="SMART" id="SM00950">
    <property type="entry name" value="Piwi"/>
    <property type="match status" value="1"/>
</dbReference>
<name>A0A9P6RUU3_9FUNG</name>
<dbReference type="SMART" id="SM00949">
    <property type="entry name" value="PAZ"/>
    <property type="match status" value="1"/>
</dbReference>
<evidence type="ECO:0000256" key="1">
    <source>
        <dbReference type="RuleBase" id="RU361178"/>
    </source>
</evidence>
<dbReference type="CDD" id="cd02846">
    <property type="entry name" value="PAZ_argonaute_like"/>
    <property type="match status" value="1"/>
</dbReference>
<dbReference type="InterPro" id="IPR003100">
    <property type="entry name" value="PAZ_dom"/>
</dbReference>